<dbReference type="InterPro" id="IPR039874">
    <property type="entry name" value="WAPL"/>
</dbReference>
<dbReference type="Proteomes" id="UP001211907">
    <property type="component" value="Unassembled WGS sequence"/>
</dbReference>
<evidence type="ECO:0000313" key="4">
    <source>
        <dbReference type="EMBL" id="KAJ3126003.1"/>
    </source>
</evidence>
<dbReference type="PANTHER" id="PTHR22100:SF13">
    <property type="entry name" value="WINGS APART-LIKE PROTEIN HOMOLOG"/>
    <property type="match status" value="1"/>
</dbReference>
<dbReference type="Gene3D" id="1.25.10.10">
    <property type="entry name" value="Leucine-rich Repeat Variant"/>
    <property type="match status" value="1"/>
</dbReference>
<organism evidence="4 5">
    <name type="scientific">Physocladia obscura</name>
    <dbReference type="NCBI Taxonomy" id="109957"/>
    <lineage>
        <taxon>Eukaryota</taxon>
        <taxon>Fungi</taxon>
        <taxon>Fungi incertae sedis</taxon>
        <taxon>Chytridiomycota</taxon>
        <taxon>Chytridiomycota incertae sedis</taxon>
        <taxon>Chytridiomycetes</taxon>
        <taxon>Chytridiales</taxon>
        <taxon>Chytriomycetaceae</taxon>
        <taxon>Physocladia</taxon>
    </lineage>
</organism>
<dbReference type="InterPro" id="IPR011989">
    <property type="entry name" value="ARM-like"/>
</dbReference>
<sequence>MQKTRVVVTYKRRTGKEGTVATVVSASTLLQSPPLKSRKAVVLVPMLTLETTTATTTGNTDATSPVPKSSLTLRSLRLAETETDAQTASLVPVKRKSDPATSVGESDLSKKKLAKTELLKPSVPLPISASPNKTRRIARMKVSVTGAITTAKLKDHDKSRESQLASTSDISKVVVSATPARASATSTTSTGRSELFRTISPSHLSVSSFERLAAEAKMKNLNVTNTAASIAPKMSTVTYAKSRSYLQALETEEDENRASILNSQIDEGLDSSDDDEEKKKELRNVHELRESGKAARFTDEVEYIISGLAADNSIGMRRSSYFELAGKVLDESFLLKARAHNVLSRFCECVDDSDQIITSISLFIICIMCKNRRNIDILVEHEKIVPFVVADVKKFIVSSNIIVEQDISNFNLGILCMDALFTSAAATKSIHFELLHSHRLSSLIFSKVPLASCCKDSTPTSAVEALPPPCSKQIRQIRANLRLFSTIFLSASKERRLELFNNSELLKTILGILAFYYASLSTLRKPKISVVELVFLVLQLLVDISAEEEAACIALNHFGAHNLICRIVLHAWQFSANVIKTINKGKKQQLVENDIFPLSAPNGSIPFLQEYNGLLLSSLALVTNLVRNDKSLTLNFAIVIMCALIGCLVDDCPVNAALVHVVTDSVLSFAEMADLLQLFAEFHRNSQTDEQKSADDDEGVNNDGVSEAVDGIVGDSVSTADAAGILKQVDRLLYIAKVLRN</sequence>
<comment type="caution">
    <text evidence="4">The sequence shown here is derived from an EMBL/GenBank/DDBJ whole genome shotgun (WGS) entry which is preliminary data.</text>
</comment>
<dbReference type="PROSITE" id="PS51271">
    <property type="entry name" value="WAPL"/>
    <property type="match status" value="1"/>
</dbReference>
<reference evidence="4" key="1">
    <citation type="submission" date="2020-05" db="EMBL/GenBank/DDBJ databases">
        <title>Phylogenomic resolution of chytrid fungi.</title>
        <authorList>
            <person name="Stajich J.E."/>
            <person name="Amses K."/>
            <person name="Simmons R."/>
            <person name="Seto K."/>
            <person name="Myers J."/>
            <person name="Bonds A."/>
            <person name="Quandt C.A."/>
            <person name="Barry K."/>
            <person name="Liu P."/>
            <person name="Grigoriev I."/>
            <person name="Longcore J.E."/>
            <person name="James T.Y."/>
        </authorList>
    </citation>
    <scope>NUCLEOTIDE SEQUENCE</scope>
    <source>
        <strain evidence="4">JEL0513</strain>
    </source>
</reference>
<gene>
    <name evidence="4" type="ORF">HK100_010493</name>
</gene>
<proteinExistence type="inferred from homology"/>
<dbReference type="PANTHER" id="PTHR22100">
    <property type="entry name" value="WINGS APART-LIKE PROTEIN HOMOLOG"/>
    <property type="match status" value="1"/>
</dbReference>
<evidence type="ECO:0000256" key="2">
    <source>
        <dbReference type="SAM" id="MobiDB-lite"/>
    </source>
</evidence>
<comment type="similarity">
    <text evidence="1">Belongs to the WAPL family.</text>
</comment>
<dbReference type="EMBL" id="JADGJH010000581">
    <property type="protein sequence ID" value="KAJ3126003.1"/>
    <property type="molecule type" value="Genomic_DNA"/>
</dbReference>
<dbReference type="InterPro" id="IPR022771">
    <property type="entry name" value="WAPL_C"/>
</dbReference>
<evidence type="ECO:0000259" key="3">
    <source>
        <dbReference type="PROSITE" id="PS51271"/>
    </source>
</evidence>
<keyword evidence="5" id="KW-1185">Reference proteome</keyword>
<evidence type="ECO:0000256" key="1">
    <source>
        <dbReference type="ARBA" id="ARBA00006854"/>
    </source>
</evidence>
<protein>
    <recommendedName>
        <fullName evidence="3">WAPL domain-containing protein</fullName>
    </recommendedName>
</protein>
<dbReference type="Pfam" id="PF07814">
    <property type="entry name" value="WAPL"/>
    <property type="match status" value="1"/>
</dbReference>
<feature type="domain" description="WAPL" evidence="3">
    <location>
        <begin position="269"/>
        <end position="355"/>
    </location>
</feature>
<dbReference type="AlphaFoldDB" id="A0AAD5T2Y7"/>
<accession>A0AAD5T2Y7</accession>
<feature type="region of interest" description="Disordered" evidence="2">
    <location>
        <begin position="83"/>
        <end position="110"/>
    </location>
</feature>
<evidence type="ECO:0000313" key="5">
    <source>
        <dbReference type="Proteomes" id="UP001211907"/>
    </source>
</evidence>
<dbReference type="InterPro" id="IPR012502">
    <property type="entry name" value="WAPL_dom"/>
</dbReference>
<name>A0AAD5T2Y7_9FUNG</name>